<dbReference type="InterPro" id="IPR005133">
    <property type="entry name" value="PhaG_MnhG_YufB"/>
</dbReference>
<name>A0ABZ3CAI4_9ACTN</name>
<dbReference type="PANTHER" id="PTHR34703">
    <property type="entry name" value="ANTIPORTER SUBUNIT MNHG2-RELATED"/>
    <property type="match status" value="1"/>
</dbReference>
<evidence type="ECO:0000256" key="1">
    <source>
        <dbReference type="ARBA" id="ARBA00008404"/>
    </source>
</evidence>
<sequence length="121" mass="12384">MTGTAFVVLEVLSGVMVVAGALFVLVSAIAMLRQRDAFARINVMSPATGMGLPLIVVAAFVHRVALGTATVTDGLKTVVTVAALLVVSSVATNILARAAYLSGAPVAPETQPQELAEDPRP</sequence>
<organism evidence="3 4">
    <name type="scientific">Propioniciclava soli</name>
    <dbReference type="NCBI Taxonomy" id="2775081"/>
    <lineage>
        <taxon>Bacteria</taxon>
        <taxon>Bacillati</taxon>
        <taxon>Actinomycetota</taxon>
        <taxon>Actinomycetes</taxon>
        <taxon>Propionibacteriales</taxon>
        <taxon>Propionibacteriaceae</taxon>
        <taxon>Propioniciclava</taxon>
    </lineage>
</organism>
<feature type="transmembrane region" description="Helical" evidence="2">
    <location>
        <begin position="43"/>
        <end position="65"/>
    </location>
</feature>
<evidence type="ECO:0000313" key="4">
    <source>
        <dbReference type="Proteomes" id="UP001434337"/>
    </source>
</evidence>
<evidence type="ECO:0000256" key="2">
    <source>
        <dbReference type="SAM" id="Phobius"/>
    </source>
</evidence>
<dbReference type="Pfam" id="PF03334">
    <property type="entry name" value="PhaG_MnhG_YufB"/>
    <property type="match status" value="1"/>
</dbReference>
<keyword evidence="2" id="KW-1133">Transmembrane helix</keyword>
<dbReference type="PANTHER" id="PTHR34703:SF1">
    <property type="entry name" value="ANTIPORTER SUBUNIT MNHG2-RELATED"/>
    <property type="match status" value="1"/>
</dbReference>
<feature type="transmembrane region" description="Helical" evidence="2">
    <location>
        <begin position="77"/>
        <end position="96"/>
    </location>
</feature>
<protein>
    <submittedName>
        <fullName evidence="3">Monovalent cation/H(+) antiporter subunit G</fullName>
    </submittedName>
</protein>
<gene>
    <name evidence="3" type="ORF">PCC79_06235</name>
</gene>
<comment type="similarity">
    <text evidence="1">Belongs to the CPA3 antiporters (TC 2.A.63) subunit G family.</text>
</comment>
<proteinExistence type="inferred from homology"/>
<keyword evidence="4" id="KW-1185">Reference proteome</keyword>
<accession>A0ABZ3CAI4</accession>
<reference evidence="3 4" key="1">
    <citation type="journal article" date="2023" name="Environ Microbiome">
        <title>A coral-associated actinobacterium mitigates coral bleaching under heat stress.</title>
        <authorList>
            <person name="Li J."/>
            <person name="Zou Y."/>
            <person name="Li Q."/>
            <person name="Zhang J."/>
            <person name="Bourne D.G."/>
            <person name="Lyu Y."/>
            <person name="Liu C."/>
            <person name="Zhang S."/>
        </authorList>
    </citation>
    <scope>NUCLEOTIDE SEQUENCE [LARGE SCALE GENOMIC DNA]</scope>
    <source>
        <strain evidence="3 4">SCSIO 13291</strain>
    </source>
</reference>
<dbReference type="EMBL" id="CP115965">
    <property type="protein sequence ID" value="WZW99790.1"/>
    <property type="molecule type" value="Genomic_DNA"/>
</dbReference>
<keyword evidence="2" id="KW-0812">Transmembrane</keyword>
<feature type="transmembrane region" description="Helical" evidence="2">
    <location>
        <begin position="6"/>
        <end position="31"/>
    </location>
</feature>
<dbReference type="Proteomes" id="UP001434337">
    <property type="component" value="Chromosome"/>
</dbReference>
<evidence type="ECO:0000313" key="3">
    <source>
        <dbReference type="EMBL" id="WZW99790.1"/>
    </source>
</evidence>
<dbReference type="RefSeq" id="WP_232549668.1">
    <property type="nucleotide sequence ID" value="NZ_CP115965.1"/>
</dbReference>
<keyword evidence="2" id="KW-0472">Membrane</keyword>